<dbReference type="GO" id="GO:0016887">
    <property type="term" value="F:ATP hydrolysis activity"/>
    <property type="evidence" value="ECO:0007669"/>
    <property type="project" value="InterPro"/>
</dbReference>
<feature type="transmembrane region" description="Helical" evidence="10">
    <location>
        <begin position="772"/>
        <end position="793"/>
    </location>
</feature>
<evidence type="ECO:0000259" key="11">
    <source>
        <dbReference type="PROSITE" id="PS50893"/>
    </source>
</evidence>
<dbReference type="CDD" id="cd03216">
    <property type="entry name" value="ABC_Carb_Monos_I"/>
    <property type="match status" value="1"/>
</dbReference>
<dbReference type="EMBL" id="CAEZYL010000050">
    <property type="protein sequence ID" value="CAB4725101.1"/>
    <property type="molecule type" value="Genomic_DNA"/>
</dbReference>
<feature type="transmembrane region" description="Helical" evidence="10">
    <location>
        <begin position="627"/>
        <end position="645"/>
    </location>
</feature>
<evidence type="ECO:0000256" key="4">
    <source>
        <dbReference type="ARBA" id="ARBA00022692"/>
    </source>
</evidence>
<keyword evidence="9 10" id="KW-0472">Membrane</keyword>
<dbReference type="Pfam" id="PF02653">
    <property type="entry name" value="BPD_transp_2"/>
    <property type="match status" value="1"/>
</dbReference>
<dbReference type="SUPFAM" id="SSF52540">
    <property type="entry name" value="P-loop containing nucleoside triphosphate hydrolases"/>
    <property type="match status" value="2"/>
</dbReference>
<dbReference type="InterPro" id="IPR003593">
    <property type="entry name" value="AAA+_ATPase"/>
</dbReference>
<evidence type="ECO:0000256" key="1">
    <source>
        <dbReference type="ARBA" id="ARBA00004651"/>
    </source>
</evidence>
<dbReference type="CDD" id="cd06579">
    <property type="entry name" value="TM_PBP1_transp_AraH_like"/>
    <property type="match status" value="1"/>
</dbReference>
<feature type="transmembrane region" description="Helical" evidence="10">
    <location>
        <begin position="716"/>
        <end position="740"/>
    </location>
</feature>
<feature type="transmembrane region" description="Helical" evidence="10">
    <location>
        <begin position="544"/>
        <end position="565"/>
    </location>
</feature>
<dbReference type="PROSITE" id="PS00211">
    <property type="entry name" value="ABC_TRANSPORTER_1"/>
    <property type="match status" value="1"/>
</dbReference>
<dbReference type="PROSITE" id="PS50893">
    <property type="entry name" value="ABC_TRANSPORTER_2"/>
    <property type="match status" value="2"/>
</dbReference>
<comment type="subcellular location">
    <subcellularLocation>
        <location evidence="1">Cell membrane</location>
        <topology evidence="1">Multi-pass membrane protein</topology>
    </subcellularLocation>
</comment>
<keyword evidence="8 10" id="KW-1133">Transmembrane helix</keyword>
<dbReference type="EMBL" id="CAEZUD010000020">
    <property type="protein sequence ID" value="CAB4588302.1"/>
    <property type="molecule type" value="Genomic_DNA"/>
</dbReference>
<dbReference type="EMBL" id="CAEZSC010000025">
    <property type="protein sequence ID" value="CAB4533340.1"/>
    <property type="molecule type" value="Genomic_DNA"/>
</dbReference>
<organism evidence="13">
    <name type="scientific">freshwater metagenome</name>
    <dbReference type="NCBI Taxonomy" id="449393"/>
    <lineage>
        <taxon>unclassified sequences</taxon>
        <taxon>metagenomes</taxon>
        <taxon>ecological metagenomes</taxon>
    </lineage>
</organism>
<accession>A0A6J6FHC2</accession>
<dbReference type="InterPro" id="IPR001851">
    <property type="entry name" value="ABC_transp_permease"/>
</dbReference>
<feature type="transmembrane region" description="Helical" evidence="10">
    <location>
        <begin position="665"/>
        <end position="686"/>
    </location>
</feature>
<keyword evidence="4 10" id="KW-0812">Transmembrane</keyword>
<dbReference type="GO" id="GO:0005524">
    <property type="term" value="F:ATP binding"/>
    <property type="evidence" value="ECO:0007669"/>
    <property type="project" value="UniProtKB-KW"/>
</dbReference>
<feature type="transmembrane region" description="Helical" evidence="10">
    <location>
        <begin position="746"/>
        <end position="765"/>
    </location>
</feature>
<gene>
    <name evidence="12" type="ORF">UFOPK1380_00556</name>
    <name evidence="13" type="ORF">UFOPK1778_00524</name>
    <name evidence="14" type="ORF">UFOPK2689_00840</name>
</gene>
<dbReference type="GO" id="GO:0022857">
    <property type="term" value="F:transmembrane transporter activity"/>
    <property type="evidence" value="ECO:0007669"/>
    <property type="project" value="InterPro"/>
</dbReference>
<protein>
    <submittedName>
        <fullName evidence="13">Unannotated protein</fullName>
    </submittedName>
</protein>
<keyword evidence="6" id="KW-0547">Nucleotide-binding</keyword>
<evidence type="ECO:0000256" key="7">
    <source>
        <dbReference type="ARBA" id="ARBA00022840"/>
    </source>
</evidence>
<feature type="transmembrane region" description="Helical" evidence="10">
    <location>
        <begin position="514"/>
        <end position="532"/>
    </location>
</feature>
<sequence length="822" mass="87606">MSRSPLILSNISKSFASVAALQDVSLEVRAGEIHALLGENGAGKSTLMNVASGTLQPDSGTIEINGEVIASLSPHQATELGLAIVHQHPAVLPDLSIEENIKISVPEKFLLAEGSPAATMRKMLDDFGFTVSIKDRVENLSIAQQHLLDLAKAFAVNPKVLILDEPTAPLGQESVEILFERIKKIAASGTSVVYITHRLAEVRELADRVTVLRDGKWRGVKEIADISDDEIMTLIVGRELESTFPPKHGGLSSDKQFFKVDNISGPEFQNVSLTANKGEIVGIAGVVGNGQSQLLRAIAGLDKFSGTIEISGEPTTGKQLLNKAAYMPSDRHGEGLMMTLSVRENAAVNALNKLTSGIFVSRKKETSTVHASLQSIDVKAPSMDADVSALSGGNQQKIVMSRSLLSDPILIIADEPTQGVDVGARAEIYKILRQTAESGIPVIVNSSDTKELEGLCDRVYVMSRGHIVSTLEGSDITESKMVAAAISSTKLKTAEENLVTEKQLRRRRILRSDFLPPSVLMGMIALLALFIYSKNDMYFGSYNINAVLGLATGLGFIALGQTIVLMTGGIDLSVGPASGVLLVIGSFFINDKKSIVVILIGFILVFVFAILIGVINGALIRFAKFTPVAGTLTVYIALIGIGYLLRPAPGGYFNATFTELLLLKIGPVPYTFIILIIAAIVFELLLRRTNWGVRLRASGSDEESARRLGININRTIIGAYIASAVFAGVGAVIIMGLIGLGDPAQGTSYTLQSITAVVLGGTSLLGGRGSFIGSLLGSVLMIQVLNACVILDLTQSYQYLFQGLLIVFAAISYTLTRSGGKK</sequence>
<dbReference type="CDD" id="cd03215">
    <property type="entry name" value="ABC_Carb_Monos_II"/>
    <property type="match status" value="1"/>
</dbReference>
<dbReference type="Gene3D" id="3.40.50.300">
    <property type="entry name" value="P-loop containing nucleotide triphosphate hydrolases"/>
    <property type="match status" value="2"/>
</dbReference>
<keyword evidence="3" id="KW-1003">Cell membrane</keyword>
<evidence type="ECO:0000313" key="13">
    <source>
        <dbReference type="EMBL" id="CAB4588302.1"/>
    </source>
</evidence>
<name>A0A6J6FHC2_9ZZZZ</name>
<feature type="transmembrane region" description="Helical" evidence="10">
    <location>
        <begin position="595"/>
        <end position="615"/>
    </location>
</feature>
<evidence type="ECO:0000256" key="6">
    <source>
        <dbReference type="ARBA" id="ARBA00022741"/>
    </source>
</evidence>
<feature type="domain" description="ABC transporter" evidence="11">
    <location>
        <begin position="6"/>
        <end position="239"/>
    </location>
</feature>
<keyword evidence="7" id="KW-0067">ATP-binding</keyword>
<evidence type="ECO:0000313" key="14">
    <source>
        <dbReference type="EMBL" id="CAB4725101.1"/>
    </source>
</evidence>
<evidence type="ECO:0000256" key="5">
    <source>
        <dbReference type="ARBA" id="ARBA00022737"/>
    </source>
</evidence>
<keyword evidence="2" id="KW-0813">Transport</keyword>
<dbReference type="InterPro" id="IPR050107">
    <property type="entry name" value="ABC_carbohydrate_import_ATPase"/>
</dbReference>
<dbReference type="InterPro" id="IPR003439">
    <property type="entry name" value="ABC_transporter-like_ATP-bd"/>
</dbReference>
<dbReference type="Pfam" id="PF00005">
    <property type="entry name" value="ABC_tran"/>
    <property type="match status" value="2"/>
</dbReference>
<proteinExistence type="predicted"/>
<evidence type="ECO:0000256" key="10">
    <source>
        <dbReference type="SAM" id="Phobius"/>
    </source>
</evidence>
<dbReference type="AlphaFoldDB" id="A0A6J6FHC2"/>
<dbReference type="InterPro" id="IPR027417">
    <property type="entry name" value="P-loop_NTPase"/>
</dbReference>
<evidence type="ECO:0000256" key="9">
    <source>
        <dbReference type="ARBA" id="ARBA00023136"/>
    </source>
</evidence>
<keyword evidence="5" id="KW-0677">Repeat</keyword>
<evidence type="ECO:0000256" key="8">
    <source>
        <dbReference type="ARBA" id="ARBA00022989"/>
    </source>
</evidence>
<feature type="domain" description="ABC transporter" evidence="11">
    <location>
        <begin position="252"/>
        <end position="489"/>
    </location>
</feature>
<dbReference type="GO" id="GO:0005886">
    <property type="term" value="C:plasma membrane"/>
    <property type="evidence" value="ECO:0007669"/>
    <property type="project" value="UniProtKB-SubCell"/>
</dbReference>
<dbReference type="InterPro" id="IPR017871">
    <property type="entry name" value="ABC_transporter-like_CS"/>
</dbReference>
<feature type="transmembrane region" description="Helical" evidence="10">
    <location>
        <begin position="799"/>
        <end position="816"/>
    </location>
</feature>
<dbReference type="PANTHER" id="PTHR43790:SF9">
    <property type="entry name" value="GALACTOFURANOSE TRANSPORTER ATP-BINDING PROTEIN YTFR"/>
    <property type="match status" value="1"/>
</dbReference>
<dbReference type="PANTHER" id="PTHR43790">
    <property type="entry name" value="CARBOHYDRATE TRANSPORT ATP-BINDING PROTEIN MG119-RELATED"/>
    <property type="match status" value="1"/>
</dbReference>
<dbReference type="SMART" id="SM00382">
    <property type="entry name" value="AAA"/>
    <property type="match status" value="2"/>
</dbReference>
<reference evidence="13" key="1">
    <citation type="submission" date="2020-05" db="EMBL/GenBank/DDBJ databases">
        <authorList>
            <person name="Chiriac C."/>
            <person name="Salcher M."/>
            <person name="Ghai R."/>
            <person name="Kavagutti S V."/>
        </authorList>
    </citation>
    <scope>NUCLEOTIDE SEQUENCE</scope>
</reference>
<evidence type="ECO:0000256" key="3">
    <source>
        <dbReference type="ARBA" id="ARBA00022475"/>
    </source>
</evidence>
<evidence type="ECO:0000313" key="12">
    <source>
        <dbReference type="EMBL" id="CAB4533340.1"/>
    </source>
</evidence>
<evidence type="ECO:0000256" key="2">
    <source>
        <dbReference type="ARBA" id="ARBA00022448"/>
    </source>
</evidence>